<accession>A0ABP0UCE7</accession>
<protein>
    <recommendedName>
        <fullName evidence="6">Bms1-type G domain-containing protein</fullName>
    </recommendedName>
</protein>
<dbReference type="Pfam" id="PF08142">
    <property type="entry name" value="AARP2CN"/>
    <property type="match status" value="1"/>
</dbReference>
<evidence type="ECO:0000256" key="5">
    <source>
        <dbReference type="SAM" id="MobiDB-lite"/>
    </source>
</evidence>
<evidence type="ECO:0000256" key="4">
    <source>
        <dbReference type="ARBA" id="ARBA00038288"/>
    </source>
</evidence>
<keyword evidence="2" id="KW-0690">Ribosome biogenesis</keyword>
<evidence type="ECO:0000256" key="1">
    <source>
        <dbReference type="ARBA" id="ARBA00004604"/>
    </source>
</evidence>
<feature type="compositionally biased region" description="Acidic residues" evidence="5">
    <location>
        <begin position="442"/>
        <end position="478"/>
    </location>
</feature>
<dbReference type="InterPro" id="IPR007034">
    <property type="entry name" value="BMS1_TSR1_C"/>
</dbReference>
<sequence>MAGGRTQKNKAHKTRFASKSSRNAHKVSGEKSSGKGAGKGPARRAIPTGQTVRDLRLQRNKNIRDQKRAGVLAEKRASSSSTSAPRILALVPLSSMVNVESLKVRLLTACNTAEAVGQSVEAMDTDASVFVENKDLSLSTVSVPRLKLRLTVIEAPHDDLQTCLEVVKVADIVAFVVRPALVAGEDDGFIDQAGKKSLSMLRAQGLPVTTGLLLVMLTDVPMKKRSDAKKSTSVALQAELPENSKIYSSDTIEECQQLLRHLANQRLATPLWRTQRPFVLAQQLEYEVDTLSPEVGTLHLSGYVRARALSVNQLVHVAGVGDFQLSQVDTLEDPCPIHQQQKQAIAIKGNNMLVEEENSSSVQTKGCIAVAVPNVAVQESVIVENTPDALAGEQTWPTEEELMEASNDEKTRLSKKKKKLLVPRGTSDYQAAWIVDDEFEEKGEAAEDEDEEEAMEGGVSLDEEAMEAESEDDDDDTDKEGSVISEQGNGRLGLSSRATSVWEGEIDDRKFPDEVDTPTDVPARQRFAKYRGLKSLRTSPWDPKESLPWEYARIFAFENFVRTQKNVLARAKQNDTGVQEGCMNTGLFVRLHVKNVPAAAAARLLGSYNKIPVVACGLLQHESKMSVLHFSVRKNEGYMEPIKSKDDLIFHTGFRQYHTRPIFSTDDLNMDKHKFERFLHPGRFVIASIFAPISFPPLPLLVFKEATLGDRRGAAGAATLVASGSLRSVDPDRIILKKITLSGYPHRVSKRKAVVRFMFHNPEDVRWFKPLELWTKYGRRGRIREPVGTHGSMKCIFDGVVQQRDAVCVSLFKRVYPKWPQHLLAKQYS</sequence>
<feature type="domain" description="Bms1-type G" evidence="6">
    <location>
        <begin position="84"/>
        <end position="268"/>
    </location>
</feature>
<dbReference type="Pfam" id="PF22298">
    <property type="entry name" value="Tsr1_G-like"/>
    <property type="match status" value="1"/>
</dbReference>
<dbReference type="InterPro" id="IPR012948">
    <property type="entry name" value="AARP2CN"/>
</dbReference>
<gene>
    <name evidence="7" type="ORF">CSSPTR1EN2_LOCUS14013</name>
</gene>
<dbReference type="PROSITE" id="PS51714">
    <property type="entry name" value="G_BMS1"/>
    <property type="match status" value="1"/>
</dbReference>
<keyword evidence="8" id="KW-1185">Reference proteome</keyword>
<name>A0ABP0UCE7_9BRYO</name>
<evidence type="ECO:0000313" key="8">
    <source>
        <dbReference type="Proteomes" id="UP001497512"/>
    </source>
</evidence>
<dbReference type="Pfam" id="PF04950">
    <property type="entry name" value="RIBIOP_C"/>
    <property type="match status" value="1"/>
</dbReference>
<comment type="similarity">
    <text evidence="4">Belongs to the TRAFAC class translation factor GTPase superfamily. Bms1-like GTPase family. TSR1 subfamily.</text>
</comment>
<dbReference type="EMBL" id="OZ019895">
    <property type="protein sequence ID" value="CAK9218495.1"/>
    <property type="molecule type" value="Genomic_DNA"/>
</dbReference>
<feature type="compositionally biased region" description="Basic and acidic residues" evidence="5">
    <location>
        <begin position="53"/>
        <end position="77"/>
    </location>
</feature>
<dbReference type="SMART" id="SM01362">
    <property type="entry name" value="DUF663"/>
    <property type="match status" value="1"/>
</dbReference>
<dbReference type="InterPro" id="IPR039761">
    <property type="entry name" value="Bms1/Tsr1"/>
</dbReference>
<evidence type="ECO:0000256" key="2">
    <source>
        <dbReference type="ARBA" id="ARBA00022517"/>
    </source>
</evidence>
<keyword evidence="3" id="KW-0539">Nucleus</keyword>
<dbReference type="PANTHER" id="PTHR12858:SF1">
    <property type="entry name" value="PRE-RRNA-PROCESSING PROTEIN TSR1 HOMOLOG"/>
    <property type="match status" value="1"/>
</dbReference>
<proteinExistence type="inferred from homology"/>
<dbReference type="PANTHER" id="PTHR12858">
    <property type="entry name" value="RIBOSOME BIOGENESIS PROTEIN"/>
    <property type="match status" value="1"/>
</dbReference>
<evidence type="ECO:0000256" key="3">
    <source>
        <dbReference type="ARBA" id="ARBA00023242"/>
    </source>
</evidence>
<feature type="region of interest" description="Disordered" evidence="5">
    <location>
        <begin position="442"/>
        <end position="491"/>
    </location>
</feature>
<organism evidence="7 8">
    <name type="scientific">Sphagnum troendelagicum</name>
    <dbReference type="NCBI Taxonomy" id="128251"/>
    <lineage>
        <taxon>Eukaryota</taxon>
        <taxon>Viridiplantae</taxon>
        <taxon>Streptophyta</taxon>
        <taxon>Embryophyta</taxon>
        <taxon>Bryophyta</taxon>
        <taxon>Sphagnophytina</taxon>
        <taxon>Sphagnopsida</taxon>
        <taxon>Sphagnales</taxon>
        <taxon>Sphagnaceae</taxon>
        <taxon>Sphagnum</taxon>
    </lineage>
</organism>
<dbReference type="Proteomes" id="UP001497512">
    <property type="component" value="Chromosome 3"/>
</dbReference>
<comment type="subcellular location">
    <subcellularLocation>
        <location evidence="1">Nucleus</location>
        <location evidence="1">Nucleolus</location>
    </subcellularLocation>
</comment>
<evidence type="ECO:0000259" key="6">
    <source>
        <dbReference type="PROSITE" id="PS51714"/>
    </source>
</evidence>
<dbReference type="InterPro" id="IPR030387">
    <property type="entry name" value="G_Bms1/Tsr1_dom"/>
</dbReference>
<reference evidence="7" key="1">
    <citation type="submission" date="2024-02" db="EMBL/GenBank/DDBJ databases">
        <authorList>
            <consortium name="ELIXIR-Norway"/>
            <consortium name="Elixir Norway"/>
        </authorList>
    </citation>
    <scope>NUCLEOTIDE SEQUENCE</scope>
</reference>
<dbReference type="SMART" id="SM00785">
    <property type="entry name" value="AARP2CN"/>
    <property type="match status" value="1"/>
</dbReference>
<evidence type="ECO:0000313" key="7">
    <source>
        <dbReference type="EMBL" id="CAK9218495.1"/>
    </source>
</evidence>
<feature type="compositionally biased region" description="Basic residues" evidence="5">
    <location>
        <begin position="7"/>
        <end position="16"/>
    </location>
</feature>
<feature type="region of interest" description="Disordered" evidence="5">
    <location>
        <begin position="1"/>
        <end position="77"/>
    </location>
</feature>